<gene>
    <name evidence="2" type="ORF">SAMN04489714_0267</name>
</gene>
<evidence type="ECO:0000259" key="1">
    <source>
        <dbReference type="SMART" id="SM00955"/>
    </source>
</evidence>
<dbReference type="SMART" id="SM00955">
    <property type="entry name" value="RNB"/>
    <property type="match status" value="1"/>
</dbReference>
<organism evidence="2 3">
    <name type="scientific">Schaalia radingae</name>
    <dbReference type="NCBI Taxonomy" id="131110"/>
    <lineage>
        <taxon>Bacteria</taxon>
        <taxon>Bacillati</taxon>
        <taxon>Actinomycetota</taxon>
        <taxon>Actinomycetes</taxon>
        <taxon>Actinomycetales</taxon>
        <taxon>Actinomycetaceae</taxon>
        <taxon>Schaalia</taxon>
    </lineage>
</organism>
<dbReference type="InterPro" id="IPR001900">
    <property type="entry name" value="RNase_II/R"/>
</dbReference>
<dbReference type="Pfam" id="PF00773">
    <property type="entry name" value="RNB"/>
    <property type="match status" value="1"/>
</dbReference>
<dbReference type="EMBL" id="LT629792">
    <property type="protein sequence ID" value="SDT86194.1"/>
    <property type="molecule type" value="Genomic_DNA"/>
</dbReference>
<dbReference type="PANTHER" id="PTHR23355">
    <property type="entry name" value="RIBONUCLEASE"/>
    <property type="match status" value="1"/>
</dbReference>
<evidence type="ECO:0000313" key="3">
    <source>
        <dbReference type="Proteomes" id="UP000198976"/>
    </source>
</evidence>
<name>A0ABY0V585_9ACTO</name>
<accession>A0ABY0V585</accession>
<protein>
    <submittedName>
        <fullName evidence="2">Exoribonuclease R</fullName>
    </submittedName>
</protein>
<dbReference type="Proteomes" id="UP000198976">
    <property type="component" value="Chromosome I"/>
</dbReference>
<sequence>MSAPRLRMYSAPPSQVVLALNHLRDKTGIPTEFSDEAQHEADLAASHWHSSGVERFIAEGARDARDIPFVTIDPHGSRDLDQAVACVRLDGDDDGERSASRAGRATFRVYYAIASLATFVWPDGALDHAVRERGSTVYAPDEVTPLHPDVLCHDAASLIPDADRPSCLWTIDLDDDGNVVKANVERAVIRSRAQLDYDGVQRAVDGKGDLPDVVPADFIDNLAHVGQAREQREIERGGISMNAPEQEIEERDDGQFELTYRATLPVEEWNAQISLLTGMCAADMMRRAGIGILRVMPPATDRDITRLRRVAEALDLEWPAEQTYPDFVRSLDSAEPAHAAFMSQARTLFRGAGYTAFDRGAPTGDEAIHGAIAAPYAHVTAPLRRLVDRYGEEVCLSICAGVDVPTWVRDGLPELPTIMAQTTQKVRTVENGAVAALEAMVLAGHEGELFDAVVTSVNKERAEIIVSDPAVISRVDIQGIEDAPSLAGKRVQVRLEKVDPAAPSVEFALAIDGSEADRR</sequence>
<evidence type="ECO:0000313" key="2">
    <source>
        <dbReference type="EMBL" id="SDT86194.1"/>
    </source>
</evidence>
<dbReference type="InterPro" id="IPR050180">
    <property type="entry name" value="RNR_Ribonuclease"/>
</dbReference>
<dbReference type="PANTHER" id="PTHR23355:SF9">
    <property type="entry name" value="DIS3-LIKE EXONUCLEASE 2"/>
    <property type="match status" value="1"/>
</dbReference>
<reference evidence="2 3" key="1">
    <citation type="submission" date="2016-10" db="EMBL/GenBank/DDBJ databases">
        <authorList>
            <person name="Varghese N."/>
            <person name="Submissions S."/>
        </authorList>
    </citation>
    <scope>NUCLEOTIDE SEQUENCE [LARGE SCALE GENOMIC DNA]</scope>
    <source>
        <strain evidence="2 3">DSM 9169</strain>
    </source>
</reference>
<dbReference type="SUPFAM" id="SSF50249">
    <property type="entry name" value="Nucleic acid-binding proteins"/>
    <property type="match status" value="1"/>
</dbReference>
<dbReference type="Pfam" id="PF18614">
    <property type="entry name" value="RNase_II_C_S1"/>
    <property type="match status" value="1"/>
</dbReference>
<proteinExistence type="predicted"/>
<keyword evidence="3" id="KW-1185">Reference proteome</keyword>
<dbReference type="InterPro" id="IPR040596">
    <property type="entry name" value="RNase_II_C_S1"/>
</dbReference>
<dbReference type="RefSeq" id="WP_092648184.1">
    <property type="nucleotide sequence ID" value="NZ_LT629792.1"/>
</dbReference>
<feature type="domain" description="RNB" evidence="1">
    <location>
        <begin position="61"/>
        <end position="401"/>
    </location>
</feature>
<dbReference type="InterPro" id="IPR012340">
    <property type="entry name" value="NA-bd_OB-fold"/>
</dbReference>